<comment type="caution">
    <text evidence="1">The sequence shown here is derived from an EMBL/GenBank/DDBJ whole genome shotgun (WGS) entry which is preliminary data.</text>
</comment>
<reference evidence="1 2" key="1">
    <citation type="journal article" date="2018" name="Front. Plant Sci.">
        <title>Red Clover (Trifolium pratense) and Zigzag Clover (T. medium) - A Picture of Genomic Similarities and Differences.</title>
        <authorList>
            <person name="Dluhosova J."/>
            <person name="Istvanek J."/>
            <person name="Nedelnik J."/>
            <person name="Repkova J."/>
        </authorList>
    </citation>
    <scope>NUCLEOTIDE SEQUENCE [LARGE SCALE GENOMIC DNA]</scope>
    <source>
        <strain evidence="2">cv. 10/8</strain>
        <tissue evidence="1">Leaf</tissue>
    </source>
</reference>
<dbReference type="EMBL" id="LXQA010057592">
    <property type="protein sequence ID" value="MCI05117.1"/>
    <property type="molecule type" value="Genomic_DNA"/>
</dbReference>
<dbReference type="InterPro" id="IPR015943">
    <property type="entry name" value="WD40/YVTN_repeat-like_dom_sf"/>
</dbReference>
<sequence>MVKKLVPDPPNLKKYGVPLYSVAWVPKTVLKSIQNVTADDSSDADHKSLPETAPLDDGKYLVFAGGGGQGRSGIPNSVLLAYFDVASDSLSDPP</sequence>
<organism evidence="1 2">
    <name type="scientific">Trifolium medium</name>
    <dbReference type="NCBI Taxonomy" id="97028"/>
    <lineage>
        <taxon>Eukaryota</taxon>
        <taxon>Viridiplantae</taxon>
        <taxon>Streptophyta</taxon>
        <taxon>Embryophyta</taxon>
        <taxon>Tracheophyta</taxon>
        <taxon>Spermatophyta</taxon>
        <taxon>Magnoliopsida</taxon>
        <taxon>eudicotyledons</taxon>
        <taxon>Gunneridae</taxon>
        <taxon>Pentapetalae</taxon>
        <taxon>rosids</taxon>
        <taxon>fabids</taxon>
        <taxon>Fabales</taxon>
        <taxon>Fabaceae</taxon>
        <taxon>Papilionoideae</taxon>
        <taxon>50 kb inversion clade</taxon>
        <taxon>NPAAA clade</taxon>
        <taxon>Hologalegina</taxon>
        <taxon>IRL clade</taxon>
        <taxon>Trifolieae</taxon>
        <taxon>Trifolium</taxon>
    </lineage>
</organism>
<evidence type="ECO:0000313" key="2">
    <source>
        <dbReference type="Proteomes" id="UP000265520"/>
    </source>
</evidence>
<protein>
    <submittedName>
        <fullName evidence="1">SEC12-like protein 2</fullName>
    </submittedName>
</protein>
<accession>A0A392NZA7</accession>
<dbReference type="Gene3D" id="2.130.10.10">
    <property type="entry name" value="YVTN repeat-like/Quinoprotein amine dehydrogenase"/>
    <property type="match status" value="1"/>
</dbReference>
<proteinExistence type="predicted"/>
<feature type="non-terminal residue" evidence="1">
    <location>
        <position position="94"/>
    </location>
</feature>
<keyword evidence="2" id="KW-1185">Reference proteome</keyword>
<evidence type="ECO:0000313" key="1">
    <source>
        <dbReference type="EMBL" id="MCI05117.1"/>
    </source>
</evidence>
<dbReference type="AlphaFoldDB" id="A0A392NZA7"/>
<name>A0A392NZA7_9FABA</name>
<dbReference type="Proteomes" id="UP000265520">
    <property type="component" value="Unassembled WGS sequence"/>
</dbReference>